<dbReference type="Proteomes" id="UP000717585">
    <property type="component" value="Unassembled WGS sequence"/>
</dbReference>
<proteinExistence type="predicted"/>
<evidence type="ECO:0000313" key="2">
    <source>
        <dbReference type="Proteomes" id="UP000717585"/>
    </source>
</evidence>
<comment type="caution">
    <text evidence="1">The sequence shown here is derived from an EMBL/GenBank/DDBJ whole genome shotgun (WGS) entry which is preliminary data.</text>
</comment>
<dbReference type="AlphaFoldDB" id="A0A8J6E5K8"/>
<protein>
    <submittedName>
        <fullName evidence="1">Uncharacterized protein</fullName>
    </submittedName>
</protein>
<accession>A0A8J6E5K8</accession>
<name>A0A8J6E5K8_9EUKA</name>
<organism evidence="1 2">
    <name type="scientific">Carpediemonas membranifera</name>
    <dbReference type="NCBI Taxonomy" id="201153"/>
    <lineage>
        <taxon>Eukaryota</taxon>
        <taxon>Metamonada</taxon>
        <taxon>Carpediemonas-like organisms</taxon>
        <taxon>Carpediemonas</taxon>
    </lineage>
</organism>
<reference evidence="1" key="1">
    <citation type="submission" date="2021-05" db="EMBL/GenBank/DDBJ databases">
        <title>A free-living protist that lacks canonical eukaryotic 1 DNA replication and segregation systems.</title>
        <authorList>
            <person name="Salas-Leiva D.E."/>
            <person name="Tromer E.C."/>
            <person name="Curtis B.A."/>
            <person name="Jerlstrom-Hultqvist J."/>
            <person name="Kolisko M."/>
            <person name="Yi Z."/>
            <person name="Salas-Leiva J.S."/>
            <person name="Gallot-Lavallee L."/>
            <person name="Kops G.J.P.L."/>
            <person name="Archibald J.M."/>
            <person name="Simpson A.G.B."/>
            <person name="Roger A.J."/>
        </authorList>
    </citation>
    <scope>NUCLEOTIDE SEQUENCE</scope>
    <source>
        <strain evidence="1">BICM</strain>
    </source>
</reference>
<dbReference type="EMBL" id="JAHDYR010000007">
    <property type="protein sequence ID" value="KAG9395902.1"/>
    <property type="molecule type" value="Genomic_DNA"/>
</dbReference>
<evidence type="ECO:0000313" key="1">
    <source>
        <dbReference type="EMBL" id="KAG9395902.1"/>
    </source>
</evidence>
<sequence length="257" mass="28022">MWEGFFNFVDSAEPLLDALNGGTLYSAGHDLACSGPTAIGHLSRVAGVLYARARRQHAARNADTEIVGAFLKAYLESRRGLRCPDGWSVERQLRPDLWFAVLAGGNPDLFRLAFGTLCHGLAWADVARVTNAWMRAVESAWDAHPTLPVDERLATALGEANNGVVVFPSSLELNPGYEVSLQTLLRQTVSNPGERYLVSRVVGRFTDGTNRLLVEYVDYEDAPTIVTLTPALVETQKVVRHFVAATHIHVPSTALAA</sequence>
<keyword evidence="2" id="KW-1185">Reference proteome</keyword>
<gene>
    <name evidence="1" type="ORF">J8273_2237</name>
</gene>